<reference evidence="2 4" key="1">
    <citation type="journal article" date="2019" name="Sci. Rep.">
        <title>Orb-weaving spider Araneus ventricosus genome elucidates the spidroin gene catalogue.</title>
        <authorList>
            <person name="Kono N."/>
            <person name="Nakamura H."/>
            <person name="Ohtoshi R."/>
            <person name="Moran D.A.P."/>
            <person name="Shinohara A."/>
            <person name="Yoshida Y."/>
            <person name="Fujiwara M."/>
            <person name="Mori M."/>
            <person name="Tomita M."/>
            <person name="Arakawa K."/>
        </authorList>
    </citation>
    <scope>NUCLEOTIDE SEQUENCE [LARGE SCALE GENOMIC DNA]</scope>
</reference>
<keyword evidence="1" id="KW-0812">Transmembrane</keyword>
<keyword evidence="1" id="KW-0472">Membrane</keyword>
<dbReference type="EMBL" id="BGPR01098706">
    <property type="protein sequence ID" value="GBM50110.1"/>
    <property type="molecule type" value="Genomic_DNA"/>
</dbReference>
<proteinExistence type="predicted"/>
<feature type="non-terminal residue" evidence="2">
    <location>
        <position position="1"/>
    </location>
</feature>
<feature type="transmembrane region" description="Helical" evidence="1">
    <location>
        <begin position="30"/>
        <end position="50"/>
    </location>
</feature>
<organism evidence="2 4">
    <name type="scientific">Araneus ventricosus</name>
    <name type="common">Orbweaver spider</name>
    <name type="synonym">Epeira ventricosa</name>
    <dbReference type="NCBI Taxonomy" id="182803"/>
    <lineage>
        <taxon>Eukaryota</taxon>
        <taxon>Metazoa</taxon>
        <taxon>Ecdysozoa</taxon>
        <taxon>Arthropoda</taxon>
        <taxon>Chelicerata</taxon>
        <taxon>Arachnida</taxon>
        <taxon>Araneae</taxon>
        <taxon>Araneomorphae</taxon>
        <taxon>Entelegynae</taxon>
        <taxon>Araneoidea</taxon>
        <taxon>Araneidae</taxon>
        <taxon>Araneus</taxon>
    </lineage>
</organism>
<name>A0A4Y2G8R9_ARAVE</name>
<accession>A0A4Y2G8R9</accession>
<evidence type="ECO:0000313" key="2">
    <source>
        <dbReference type="EMBL" id="GBM50110.1"/>
    </source>
</evidence>
<dbReference type="Proteomes" id="UP000499080">
    <property type="component" value="Unassembled WGS sequence"/>
</dbReference>
<evidence type="ECO:0000313" key="3">
    <source>
        <dbReference type="EMBL" id="GBM50146.1"/>
    </source>
</evidence>
<protein>
    <submittedName>
        <fullName evidence="2">Uncharacterized protein</fullName>
    </submittedName>
</protein>
<evidence type="ECO:0000313" key="4">
    <source>
        <dbReference type="Proteomes" id="UP000499080"/>
    </source>
</evidence>
<keyword evidence="4" id="KW-1185">Reference proteome</keyword>
<gene>
    <name evidence="3" type="ORF">AVEN_166459_1</name>
    <name evidence="2" type="ORF">AVEN_247415_1</name>
</gene>
<sequence>VENYIENKECNNDCAATLDSLVLDYALPSAGLMLTVIMIEVWLALIKIALV</sequence>
<dbReference type="AlphaFoldDB" id="A0A4Y2G8R9"/>
<comment type="caution">
    <text evidence="2">The sequence shown here is derived from an EMBL/GenBank/DDBJ whole genome shotgun (WGS) entry which is preliminary data.</text>
</comment>
<dbReference type="OrthoDB" id="6428497at2759"/>
<dbReference type="EMBL" id="BGPR01098715">
    <property type="protein sequence ID" value="GBM50146.1"/>
    <property type="molecule type" value="Genomic_DNA"/>
</dbReference>
<keyword evidence="1" id="KW-1133">Transmembrane helix</keyword>
<evidence type="ECO:0000256" key="1">
    <source>
        <dbReference type="SAM" id="Phobius"/>
    </source>
</evidence>